<dbReference type="EMBL" id="CT573072">
    <property type="protein sequence ID" value="CAJ72624.1"/>
    <property type="molecule type" value="Genomic_DNA"/>
</dbReference>
<dbReference type="AlphaFoldDB" id="Q1PZX0"/>
<dbReference type="EMBL" id="CP049055">
    <property type="protein sequence ID" value="QII09998.1"/>
    <property type="molecule type" value="Genomic_DNA"/>
</dbReference>
<evidence type="ECO:0000313" key="2">
    <source>
        <dbReference type="EMBL" id="QII09998.1"/>
    </source>
</evidence>
<reference evidence="1" key="2">
    <citation type="submission" date="2006-01" db="EMBL/GenBank/DDBJ databases">
        <authorList>
            <person name="Genoscope"/>
        </authorList>
    </citation>
    <scope>NUCLEOTIDE SEQUENCE</scope>
</reference>
<sequence>MLYSLKNLAEQTATWLSDKDNLDGNHCSLNSQIVKQFFAHSIHIAPEYWRTIHETAITFGSNKALHIPSGCYFW</sequence>
<evidence type="ECO:0000313" key="1">
    <source>
        <dbReference type="EMBL" id="CAJ72624.1"/>
    </source>
</evidence>
<gene>
    <name evidence="2" type="ORF">KsCSTR_06190</name>
    <name evidence="1" type="ORF">kustd1879</name>
</gene>
<evidence type="ECO:0000313" key="3">
    <source>
        <dbReference type="Proteomes" id="UP000501926"/>
    </source>
</evidence>
<dbReference type="Proteomes" id="UP000501926">
    <property type="component" value="Chromosome"/>
</dbReference>
<protein>
    <submittedName>
        <fullName evidence="1">Uncharacterized protein</fullName>
    </submittedName>
</protein>
<reference evidence="2 3" key="3">
    <citation type="submission" date="2020-02" db="EMBL/GenBank/DDBJ databases">
        <title>Newly sequenced genome of strain CSTR1 showed variability in Candidatus Kuenenia stuttgartiensis genomes.</title>
        <authorList>
            <person name="Ding C."/>
            <person name="Adrian L."/>
        </authorList>
    </citation>
    <scope>NUCLEOTIDE SEQUENCE [LARGE SCALE GENOMIC DNA]</scope>
    <source>
        <strain evidence="2 3">CSTR1</strain>
    </source>
</reference>
<name>Q1PZX0_KUEST</name>
<reference evidence="1" key="1">
    <citation type="journal article" date="2006" name="Nature">
        <title>Deciphering the evolution and metabolism of an anammox bacterium from a community genome.</title>
        <authorList>
            <person name="Strous M."/>
            <person name="Pelletier E."/>
            <person name="Mangenot S."/>
            <person name="Rattei T."/>
            <person name="Lehner A."/>
            <person name="Taylor M.W."/>
            <person name="Horn M."/>
            <person name="Daims H."/>
            <person name="Bartol-Mavel D."/>
            <person name="Wincker P."/>
            <person name="Barbe V."/>
            <person name="Fonknechten N."/>
            <person name="Vallenet D."/>
            <person name="Segurens B."/>
            <person name="Schenowitz-Truong C."/>
            <person name="Medigue C."/>
            <person name="Collingro A."/>
            <person name="Snel B."/>
            <person name="Dutilh B.E."/>
            <person name="OpDenCamp H.J.M."/>
            <person name="vanDerDrift C."/>
            <person name="Cirpus I."/>
            <person name="vanDePas-Schoonen K.T."/>
            <person name="Harhangi H.R."/>
            <person name="vanNiftrik L."/>
            <person name="Schmid M."/>
            <person name="Keltjens J."/>
            <person name="vanDeVossenberg J."/>
            <person name="Kartal B."/>
            <person name="Meier H."/>
            <person name="Frishman D."/>
            <person name="Huynen M.A."/>
            <person name="Mewes H."/>
            <person name="Weissenbach J."/>
            <person name="Jetten M.S.M."/>
            <person name="Wagner M."/>
            <person name="LePaslier D."/>
        </authorList>
    </citation>
    <scope>NUCLEOTIDE SEQUENCE</scope>
</reference>
<proteinExistence type="predicted"/>
<accession>Q1PZX0</accession>
<organism evidence="1">
    <name type="scientific">Kuenenia stuttgartiensis</name>
    <dbReference type="NCBI Taxonomy" id="174633"/>
    <lineage>
        <taxon>Bacteria</taxon>
        <taxon>Pseudomonadati</taxon>
        <taxon>Planctomycetota</taxon>
        <taxon>Candidatus Brocadiia</taxon>
        <taxon>Candidatus Brocadiales</taxon>
        <taxon>Candidatus Brocadiaceae</taxon>
        <taxon>Candidatus Kuenenia</taxon>
    </lineage>
</organism>